<feature type="transmembrane region" description="Helical" evidence="5">
    <location>
        <begin position="186"/>
        <end position="206"/>
    </location>
</feature>
<dbReference type="STRING" id="915059.NH26_22480"/>
<accession>A0A1S1YTK6</accession>
<evidence type="ECO:0000256" key="5">
    <source>
        <dbReference type="SAM" id="Phobius"/>
    </source>
</evidence>
<evidence type="ECO:0000313" key="7">
    <source>
        <dbReference type="EMBL" id="OHX64362.1"/>
    </source>
</evidence>
<feature type="domain" description="Cation efflux protein transmembrane" evidence="6">
    <location>
        <begin position="14"/>
        <end position="220"/>
    </location>
</feature>
<dbReference type="Proteomes" id="UP000179797">
    <property type="component" value="Unassembled WGS sequence"/>
</dbReference>
<evidence type="ECO:0000313" key="8">
    <source>
        <dbReference type="Proteomes" id="UP000179797"/>
    </source>
</evidence>
<feature type="transmembrane region" description="Helical" evidence="5">
    <location>
        <begin position="121"/>
        <end position="139"/>
    </location>
</feature>
<sequence>MMNSIQKIETSTLRIIAVVNLLMAFAGWYTYDVTASEAMLLDGNFSFIAVLVTIAAEFISRSKHQRTATFPFGKYSYEAFFVLFKGFLILGIILGATFQNTIKILDYITGEEISIIKTGPIVYYIIGMVILCFGMAFFAKKQNIKMNNQSDILRVEVASLKLDGYLSLFSGAALVAFSFINEGSFFGFLRYTGDAIIVLLMCVMMIKSPLNIIKDAFVELGGGVLQDKNLRNDIEDAVLKIVEEEFSEVSVFVSKTGSNYLVLVYLDDETEKVSIHKVKQLKKEISTTLSGQLDSLSLEFVI</sequence>
<gene>
    <name evidence="7" type="ORF">NH26_22480</name>
</gene>
<evidence type="ECO:0000256" key="2">
    <source>
        <dbReference type="ARBA" id="ARBA00022692"/>
    </source>
</evidence>
<dbReference type="Pfam" id="PF01545">
    <property type="entry name" value="Cation_efflux"/>
    <property type="match status" value="1"/>
</dbReference>
<evidence type="ECO:0000256" key="1">
    <source>
        <dbReference type="ARBA" id="ARBA00004141"/>
    </source>
</evidence>
<proteinExistence type="predicted"/>
<evidence type="ECO:0000256" key="3">
    <source>
        <dbReference type="ARBA" id="ARBA00022989"/>
    </source>
</evidence>
<dbReference type="GO" id="GO:0016020">
    <property type="term" value="C:membrane"/>
    <property type="evidence" value="ECO:0007669"/>
    <property type="project" value="UniProtKB-SubCell"/>
</dbReference>
<feature type="transmembrane region" description="Helical" evidence="5">
    <location>
        <begin position="12"/>
        <end position="31"/>
    </location>
</feature>
<evidence type="ECO:0000256" key="4">
    <source>
        <dbReference type="ARBA" id="ARBA00023136"/>
    </source>
</evidence>
<protein>
    <recommendedName>
        <fullName evidence="6">Cation efflux protein transmembrane domain-containing protein</fullName>
    </recommendedName>
</protein>
<keyword evidence="2 5" id="KW-0812">Transmembrane</keyword>
<dbReference type="SUPFAM" id="SSF161111">
    <property type="entry name" value="Cation efflux protein transmembrane domain-like"/>
    <property type="match status" value="1"/>
</dbReference>
<dbReference type="InterPro" id="IPR027469">
    <property type="entry name" value="Cation_efflux_TMD_sf"/>
</dbReference>
<dbReference type="GO" id="GO:0008324">
    <property type="term" value="F:monoatomic cation transmembrane transporter activity"/>
    <property type="evidence" value="ECO:0007669"/>
    <property type="project" value="InterPro"/>
</dbReference>
<name>A0A1S1YTK6_FLAPC</name>
<comment type="subcellular location">
    <subcellularLocation>
        <location evidence="1">Membrane</location>
        <topology evidence="1">Multi-pass membrane protein</topology>
    </subcellularLocation>
</comment>
<comment type="caution">
    <text evidence="7">The sequence shown here is derived from an EMBL/GenBank/DDBJ whole genome shotgun (WGS) entry which is preliminary data.</text>
</comment>
<organism evidence="7 8">
    <name type="scientific">Flammeovirga pacifica</name>
    <dbReference type="NCBI Taxonomy" id="915059"/>
    <lineage>
        <taxon>Bacteria</taxon>
        <taxon>Pseudomonadati</taxon>
        <taxon>Bacteroidota</taxon>
        <taxon>Cytophagia</taxon>
        <taxon>Cytophagales</taxon>
        <taxon>Flammeovirgaceae</taxon>
        <taxon>Flammeovirga</taxon>
    </lineage>
</organism>
<dbReference type="AlphaFoldDB" id="A0A1S1YTK6"/>
<feature type="transmembrane region" description="Helical" evidence="5">
    <location>
        <begin position="80"/>
        <end position="101"/>
    </location>
</feature>
<feature type="transmembrane region" description="Helical" evidence="5">
    <location>
        <begin position="43"/>
        <end position="59"/>
    </location>
</feature>
<evidence type="ECO:0000259" key="6">
    <source>
        <dbReference type="Pfam" id="PF01545"/>
    </source>
</evidence>
<dbReference type="EMBL" id="JRYR02000002">
    <property type="protein sequence ID" value="OHX64362.1"/>
    <property type="molecule type" value="Genomic_DNA"/>
</dbReference>
<feature type="transmembrane region" description="Helical" evidence="5">
    <location>
        <begin position="160"/>
        <end position="180"/>
    </location>
</feature>
<keyword evidence="4 5" id="KW-0472">Membrane</keyword>
<reference evidence="7 8" key="1">
    <citation type="journal article" date="2012" name="Int. J. Syst. Evol. Microbiol.">
        <title>Flammeovirga pacifica sp. nov., isolated from deep-sea sediment.</title>
        <authorList>
            <person name="Xu H."/>
            <person name="Fu Y."/>
            <person name="Yang N."/>
            <person name="Ding Z."/>
            <person name="Lai Q."/>
            <person name="Zeng R."/>
        </authorList>
    </citation>
    <scope>NUCLEOTIDE SEQUENCE [LARGE SCALE GENOMIC DNA]</scope>
    <source>
        <strain evidence="8">DSM 24597 / LMG 26175 / WPAGA1</strain>
    </source>
</reference>
<dbReference type="Gene3D" id="1.20.1510.10">
    <property type="entry name" value="Cation efflux protein transmembrane domain"/>
    <property type="match status" value="1"/>
</dbReference>
<dbReference type="InterPro" id="IPR058533">
    <property type="entry name" value="Cation_efflux_TM"/>
</dbReference>
<keyword evidence="3 5" id="KW-1133">Transmembrane helix</keyword>
<keyword evidence="8" id="KW-1185">Reference proteome</keyword>